<keyword evidence="3" id="KW-1185">Reference proteome</keyword>
<dbReference type="Proteomes" id="UP000659654">
    <property type="component" value="Unassembled WGS sequence"/>
</dbReference>
<protein>
    <submittedName>
        <fullName evidence="2">(pine wood nematode) hypothetical protein</fullName>
    </submittedName>
</protein>
<dbReference type="AlphaFoldDB" id="A0A7I8WW26"/>
<accession>A0A7I8WW26</accession>
<dbReference type="Proteomes" id="UP000582659">
    <property type="component" value="Unassembled WGS sequence"/>
</dbReference>
<gene>
    <name evidence="2" type="ORF">BXYJ_LOCUS4308</name>
</gene>
<keyword evidence="1" id="KW-0812">Transmembrane</keyword>
<dbReference type="OrthoDB" id="10471729at2759"/>
<evidence type="ECO:0000313" key="2">
    <source>
        <dbReference type="EMBL" id="CAD5215995.1"/>
    </source>
</evidence>
<reference evidence="2" key="1">
    <citation type="submission" date="2020-09" db="EMBL/GenBank/DDBJ databases">
        <authorList>
            <person name="Kikuchi T."/>
        </authorList>
    </citation>
    <scope>NUCLEOTIDE SEQUENCE</scope>
    <source>
        <strain evidence="2">Ka4C1</strain>
    </source>
</reference>
<keyword evidence="1" id="KW-1133">Transmembrane helix</keyword>
<dbReference type="EMBL" id="CAJFCV020000002">
    <property type="protein sequence ID" value="CAG9098472.1"/>
    <property type="molecule type" value="Genomic_DNA"/>
</dbReference>
<proteinExistence type="predicted"/>
<keyword evidence="1" id="KW-0472">Membrane</keyword>
<organism evidence="2 3">
    <name type="scientific">Bursaphelenchus xylophilus</name>
    <name type="common">Pinewood nematode worm</name>
    <name type="synonym">Aphelenchoides xylophilus</name>
    <dbReference type="NCBI Taxonomy" id="6326"/>
    <lineage>
        <taxon>Eukaryota</taxon>
        <taxon>Metazoa</taxon>
        <taxon>Ecdysozoa</taxon>
        <taxon>Nematoda</taxon>
        <taxon>Chromadorea</taxon>
        <taxon>Rhabditida</taxon>
        <taxon>Tylenchina</taxon>
        <taxon>Tylenchomorpha</taxon>
        <taxon>Aphelenchoidea</taxon>
        <taxon>Aphelenchoididae</taxon>
        <taxon>Bursaphelenchus</taxon>
    </lineage>
</organism>
<sequence>MSRPKYILRPCVDSASRSESEGDDFCIPICRTLKKAQLVKIRDRPSPPRNMVRHFTLALLTISIIHLYGNLFLFNLLIVYPNDLSITPIRFHSKFKFLIYYANSRK</sequence>
<evidence type="ECO:0000256" key="1">
    <source>
        <dbReference type="SAM" id="Phobius"/>
    </source>
</evidence>
<name>A0A7I8WW26_BURXY</name>
<dbReference type="EMBL" id="CAJFDI010000002">
    <property type="protein sequence ID" value="CAD5215995.1"/>
    <property type="molecule type" value="Genomic_DNA"/>
</dbReference>
<evidence type="ECO:0000313" key="3">
    <source>
        <dbReference type="Proteomes" id="UP000659654"/>
    </source>
</evidence>
<feature type="transmembrane region" description="Helical" evidence="1">
    <location>
        <begin position="57"/>
        <end position="80"/>
    </location>
</feature>
<comment type="caution">
    <text evidence="2">The sequence shown here is derived from an EMBL/GenBank/DDBJ whole genome shotgun (WGS) entry which is preliminary data.</text>
</comment>